<reference evidence="1 2" key="1">
    <citation type="submission" date="2019-03" db="EMBL/GenBank/DDBJ databases">
        <title>Porphyromonas levii Isolated from the Uterus of Dairy Cows.</title>
        <authorList>
            <person name="Francis A.M."/>
        </authorList>
    </citation>
    <scope>NUCLEOTIDE SEQUENCE [LARGE SCALE GENOMIC DNA]</scope>
    <source>
        <strain evidence="1 2">AF5678</strain>
    </source>
</reference>
<evidence type="ECO:0000313" key="1">
    <source>
        <dbReference type="EMBL" id="TFH94411.1"/>
    </source>
</evidence>
<comment type="caution">
    <text evidence="1">The sequence shown here is derived from an EMBL/GenBank/DDBJ whole genome shotgun (WGS) entry which is preliminary data.</text>
</comment>
<evidence type="ECO:0000313" key="2">
    <source>
        <dbReference type="Proteomes" id="UP000297225"/>
    </source>
</evidence>
<proteinExistence type="predicted"/>
<accession>A0A4Y8WMZ8</accession>
<dbReference type="AlphaFoldDB" id="A0A4Y8WMZ8"/>
<keyword evidence="2" id="KW-1185">Reference proteome</keyword>
<dbReference type="STRING" id="1122973.GCA_000379925_01463"/>
<dbReference type="OrthoDB" id="5422541at2"/>
<dbReference type="EMBL" id="SPNC01000126">
    <property type="protein sequence ID" value="TFH94411.1"/>
    <property type="molecule type" value="Genomic_DNA"/>
</dbReference>
<organism evidence="1 2">
    <name type="scientific">Porphyromonas levii</name>
    <dbReference type="NCBI Taxonomy" id="28114"/>
    <lineage>
        <taxon>Bacteria</taxon>
        <taxon>Pseudomonadati</taxon>
        <taxon>Bacteroidota</taxon>
        <taxon>Bacteroidia</taxon>
        <taxon>Bacteroidales</taxon>
        <taxon>Porphyromonadaceae</taxon>
        <taxon>Porphyromonas</taxon>
    </lineage>
</organism>
<name>A0A4Y8WMZ8_9PORP</name>
<dbReference type="Proteomes" id="UP000297225">
    <property type="component" value="Unassembled WGS sequence"/>
</dbReference>
<dbReference type="RefSeq" id="WP_134849913.1">
    <property type="nucleotide sequence ID" value="NZ_CP197400.1"/>
</dbReference>
<sequence length="433" mass="49218">MFTSIIGKIFLQAYNDKFKTNFTPKEFFLKVYYPLFFDHQKYLMTAGNSPLENPKLSWDQMIKGDKPFETPEQRRNRLDRFLEKIDSGMNDASIAIGYPAADKLAATSGQVSMSLKGIIEPDESYLSWFGAGLGIGVQGGVTILFGNPTLLMDIFEGWKEYRKVLDATPMMKGNQINTWNAHWINHLYSPIKESAMPMDIYSEKNGLISIDTLSWHDLLVAISTHFDDPRMMGYIYNVGQTNTTIGFIPFVLPHVRKACELYVKYFGTDRYRKAVKLFGTAMGLEMACREGYIGLKALEPKGLKDIINSGKVPVYNTRDENKVIQFQTYQIWLLAMLNNEELWDKAKKFAETLQAFSVGGKMGRTGRSNAIKLLLDATTKRNFICQLGEIVEEAENTDDIVDIASIVNLMPSDNVPYFLTLIRFHYAVINHSK</sequence>
<protein>
    <submittedName>
        <fullName evidence="1">Uncharacterized protein</fullName>
    </submittedName>
</protein>
<gene>
    <name evidence="1" type="ORF">E4P47_07605</name>
</gene>